<reference evidence="7 8" key="2">
    <citation type="journal article" date="2015" name="Antonie Van Leeuwenhoek">
        <title>Thioclava indica sp. nov., isolated from surface seawater of the Indian Ocean.</title>
        <authorList>
            <person name="Liu Y."/>
            <person name="Lai Q."/>
            <person name="Du J."/>
            <person name="Xu H."/>
            <person name="Jiang L."/>
            <person name="Shao Z."/>
        </authorList>
    </citation>
    <scope>NUCLEOTIDE SEQUENCE [LARGE SCALE GENOMIC DNA]</scope>
    <source>
        <strain evidence="7 8">13D2W-2</strain>
    </source>
</reference>
<dbReference type="Pfam" id="PF00005">
    <property type="entry name" value="ABC_tran"/>
    <property type="match status" value="1"/>
</dbReference>
<dbReference type="InterPro" id="IPR017871">
    <property type="entry name" value="ABC_transporter-like_CS"/>
</dbReference>
<organism evidence="7 8">
    <name type="scientific">Thioclava atlantica</name>
    <dbReference type="NCBI Taxonomy" id="1317124"/>
    <lineage>
        <taxon>Bacteria</taxon>
        <taxon>Pseudomonadati</taxon>
        <taxon>Pseudomonadota</taxon>
        <taxon>Alphaproteobacteria</taxon>
        <taxon>Rhodobacterales</taxon>
        <taxon>Paracoccaceae</taxon>
        <taxon>Thioclava</taxon>
    </lineage>
</organism>
<dbReference type="GO" id="GO:0005524">
    <property type="term" value="F:ATP binding"/>
    <property type="evidence" value="ECO:0007669"/>
    <property type="project" value="UniProtKB-KW"/>
</dbReference>
<feature type="domain" description="ABC transporter" evidence="6">
    <location>
        <begin position="13"/>
        <end position="268"/>
    </location>
</feature>
<protein>
    <submittedName>
        <fullName evidence="7">Peptide ABC transporter ATPase</fullName>
    </submittedName>
</protein>
<dbReference type="EMBL" id="AQRC01000001">
    <property type="protein sequence ID" value="KFE36509.1"/>
    <property type="molecule type" value="Genomic_DNA"/>
</dbReference>
<keyword evidence="4" id="KW-0547">Nucleotide-binding</keyword>
<evidence type="ECO:0000313" key="7">
    <source>
        <dbReference type="EMBL" id="KFE36509.1"/>
    </source>
</evidence>
<dbReference type="InterPro" id="IPR050319">
    <property type="entry name" value="ABC_transp_ATP-bind"/>
</dbReference>
<comment type="subcellular location">
    <subcellularLocation>
        <location evidence="1">Cell inner membrane</location>
        <topology evidence="1">Peripheral membrane protein</topology>
    </subcellularLocation>
</comment>
<dbReference type="eggNOG" id="COG4608">
    <property type="taxonomic scope" value="Bacteria"/>
</dbReference>
<evidence type="ECO:0000256" key="3">
    <source>
        <dbReference type="ARBA" id="ARBA00022448"/>
    </source>
</evidence>
<dbReference type="Gene3D" id="3.40.50.300">
    <property type="entry name" value="P-loop containing nucleotide triphosphate hydrolases"/>
    <property type="match status" value="1"/>
</dbReference>
<dbReference type="PROSITE" id="PS50893">
    <property type="entry name" value="ABC_TRANSPORTER_2"/>
    <property type="match status" value="1"/>
</dbReference>
<keyword evidence="3" id="KW-0813">Transport</keyword>
<dbReference type="CDD" id="cd03257">
    <property type="entry name" value="ABC_NikE_OppD_transporters"/>
    <property type="match status" value="1"/>
</dbReference>
<keyword evidence="8" id="KW-1185">Reference proteome</keyword>
<dbReference type="FunFam" id="3.40.50.300:FF:000016">
    <property type="entry name" value="Oligopeptide ABC transporter ATP-binding component"/>
    <property type="match status" value="1"/>
</dbReference>
<dbReference type="PANTHER" id="PTHR43776">
    <property type="entry name" value="TRANSPORT ATP-BINDING PROTEIN"/>
    <property type="match status" value="1"/>
</dbReference>
<dbReference type="AlphaFoldDB" id="A0A085U0L2"/>
<dbReference type="InterPro" id="IPR003593">
    <property type="entry name" value="AAA+_ATPase"/>
</dbReference>
<dbReference type="PROSITE" id="PS00211">
    <property type="entry name" value="ABC_TRANSPORTER_1"/>
    <property type="match status" value="1"/>
</dbReference>
<dbReference type="Proteomes" id="UP000028607">
    <property type="component" value="Unassembled WGS sequence"/>
</dbReference>
<evidence type="ECO:0000256" key="5">
    <source>
        <dbReference type="ARBA" id="ARBA00022840"/>
    </source>
</evidence>
<dbReference type="InterPro" id="IPR027417">
    <property type="entry name" value="P-loop_NTPase"/>
</dbReference>
<dbReference type="InterPro" id="IPR003439">
    <property type="entry name" value="ABC_transporter-like_ATP-bd"/>
</dbReference>
<evidence type="ECO:0000256" key="4">
    <source>
        <dbReference type="ARBA" id="ARBA00022741"/>
    </source>
</evidence>
<dbReference type="PANTHER" id="PTHR43776:SF7">
    <property type="entry name" value="D,D-DIPEPTIDE TRANSPORT ATP-BINDING PROTEIN DDPF-RELATED"/>
    <property type="match status" value="1"/>
</dbReference>
<evidence type="ECO:0000313" key="8">
    <source>
        <dbReference type="Proteomes" id="UP000028607"/>
    </source>
</evidence>
<dbReference type="GO" id="GO:0015833">
    <property type="term" value="P:peptide transport"/>
    <property type="evidence" value="ECO:0007669"/>
    <property type="project" value="InterPro"/>
</dbReference>
<evidence type="ECO:0000256" key="2">
    <source>
        <dbReference type="ARBA" id="ARBA00005417"/>
    </source>
</evidence>
<dbReference type="STRING" id="1317124.DW2_00080"/>
<comment type="similarity">
    <text evidence="2">Belongs to the ABC transporter superfamily.</text>
</comment>
<keyword evidence="5" id="KW-0067">ATP-binding</keyword>
<evidence type="ECO:0000256" key="1">
    <source>
        <dbReference type="ARBA" id="ARBA00004417"/>
    </source>
</evidence>
<dbReference type="SUPFAM" id="SSF52540">
    <property type="entry name" value="P-loop containing nucleoside triphosphate hydrolases"/>
    <property type="match status" value="1"/>
</dbReference>
<dbReference type="NCBIfam" id="TIGR01727">
    <property type="entry name" value="oligo_HPY"/>
    <property type="match status" value="1"/>
</dbReference>
<dbReference type="InterPro" id="IPR013563">
    <property type="entry name" value="Oligopep_ABC_C"/>
</dbReference>
<gene>
    <name evidence="7" type="ORF">DW2_00080</name>
</gene>
<dbReference type="PATRIC" id="fig|1317124.6.peg.15"/>
<dbReference type="GO" id="GO:0005886">
    <property type="term" value="C:plasma membrane"/>
    <property type="evidence" value="ECO:0007669"/>
    <property type="project" value="UniProtKB-SubCell"/>
</dbReference>
<reference evidence="8" key="1">
    <citation type="submission" date="2013-04" db="EMBL/GenBank/DDBJ databases">
        <title>Thioclava sp. 13D2W-2 Genome Sequencing.</title>
        <authorList>
            <person name="Lai Q."/>
            <person name="Li G."/>
            <person name="Shao Z."/>
        </authorList>
    </citation>
    <scope>NUCLEOTIDE SEQUENCE [LARGE SCALE GENOMIC DNA]</scope>
    <source>
        <strain evidence="8">13D2W-2</strain>
    </source>
</reference>
<sequence>MHPGRGGGNVSLLKVEGLSKHYQGKHGLFDRLTGARHTVVRAVNEIDLTVEKGEILGLIGESGCGKSTLGRAILRLHEPTSGTVNFDGANVTTLDPAALKAMRRRMQIIFQDPYACLNPRRTVAEIVGLPLKLHGLAANEAEQREKVAAICARVGLKPGQIDRYPHQFSGGQRQRIGIARALISHPEFIVCDEPVSALDVSIQAQIIALLLELKREMGLTYLFISHDISVIGYLADRVAVMYMGQIVEMGPVEQILANPRHPYTQSLMSAVPEVDHSGPRKRIKLSGDLPSPLRPPTGCKFHTRCPLAVDACRSQQPDIETVGPGHTAACHRLAEKLTLLDEASA</sequence>
<dbReference type="GO" id="GO:0016887">
    <property type="term" value="F:ATP hydrolysis activity"/>
    <property type="evidence" value="ECO:0007669"/>
    <property type="project" value="InterPro"/>
</dbReference>
<name>A0A085U0L2_9RHOB</name>
<comment type="caution">
    <text evidence="7">The sequence shown here is derived from an EMBL/GenBank/DDBJ whole genome shotgun (WGS) entry which is preliminary data.</text>
</comment>
<evidence type="ECO:0000259" key="6">
    <source>
        <dbReference type="PROSITE" id="PS50893"/>
    </source>
</evidence>
<accession>A0A085U0L2</accession>
<proteinExistence type="inferred from homology"/>
<dbReference type="Pfam" id="PF08352">
    <property type="entry name" value="oligo_HPY"/>
    <property type="match status" value="1"/>
</dbReference>
<dbReference type="SMART" id="SM00382">
    <property type="entry name" value="AAA"/>
    <property type="match status" value="1"/>
</dbReference>
<dbReference type="GO" id="GO:0055085">
    <property type="term" value="P:transmembrane transport"/>
    <property type="evidence" value="ECO:0007669"/>
    <property type="project" value="UniProtKB-ARBA"/>
</dbReference>